<accession>B8G9S6</accession>
<dbReference type="InterPro" id="IPR038731">
    <property type="entry name" value="RgtA/B/C-like"/>
</dbReference>
<dbReference type="PANTHER" id="PTHR33908">
    <property type="entry name" value="MANNOSYLTRANSFERASE YKCB-RELATED"/>
    <property type="match status" value="1"/>
</dbReference>
<keyword evidence="3" id="KW-0328">Glycosyltransferase</keyword>
<feature type="transmembrane region" description="Helical" evidence="8">
    <location>
        <begin position="595"/>
        <end position="614"/>
    </location>
</feature>
<evidence type="ECO:0000256" key="2">
    <source>
        <dbReference type="ARBA" id="ARBA00022475"/>
    </source>
</evidence>
<name>B8G9S6_CHLAD</name>
<dbReference type="EMBL" id="CP001337">
    <property type="protein sequence ID" value="ACL26429.1"/>
    <property type="molecule type" value="Genomic_DNA"/>
</dbReference>
<organism evidence="10 11">
    <name type="scientific">Chloroflexus aggregans (strain MD-66 / DSM 9485)</name>
    <dbReference type="NCBI Taxonomy" id="326427"/>
    <lineage>
        <taxon>Bacteria</taxon>
        <taxon>Bacillati</taxon>
        <taxon>Chloroflexota</taxon>
        <taxon>Chloroflexia</taxon>
        <taxon>Chloroflexales</taxon>
        <taxon>Chloroflexineae</taxon>
        <taxon>Chloroflexaceae</taxon>
        <taxon>Chloroflexus</taxon>
    </lineage>
</organism>
<dbReference type="AlphaFoldDB" id="B8G9S6"/>
<feature type="transmembrane region" description="Helical" evidence="8">
    <location>
        <begin position="177"/>
        <end position="199"/>
    </location>
</feature>
<feature type="transmembrane region" description="Helical" evidence="8">
    <location>
        <begin position="332"/>
        <end position="356"/>
    </location>
</feature>
<dbReference type="STRING" id="326427.Cagg_3591"/>
<evidence type="ECO:0000256" key="1">
    <source>
        <dbReference type="ARBA" id="ARBA00004651"/>
    </source>
</evidence>
<evidence type="ECO:0000256" key="5">
    <source>
        <dbReference type="ARBA" id="ARBA00022692"/>
    </source>
</evidence>
<keyword evidence="2" id="KW-1003">Cell membrane</keyword>
<keyword evidence="4" id="KW-0808">Transferase</keyword>
<evidence type="ECO:0000259" key="9">
    <source>
        <dbReference type="Pfam" id="PF13231"/>
    </source>
</evidence>
<evidence type="ECO:0000256" key="3">
    <source>
        <dbReference type="ARBA" id="ARBA00022676"/>
    </source>
</evidence>
<feature type="transmembrane region" description="Helical" evidence="8">
    <location>
        <begin position="549"/>
        <end position="567"/>
    </location>
</feature>
<dbReference type="Pfam" id="PF13231">
    <property type="entry name" value="PMT_2"/>
    <property type="match status" value="1"/>
</dbReference>
<sequence length="660" mass="74529">MRYHFSRIQLLPLAMLLALLVISLSATWILASRPWRIDAVIGGADSALVGSGFFTKELSSDGTPFRWTSGPAIINLPPVHARYIVTMRAYVPSDVIPYYVEIKDRAFPVATIVVTDQLPAFRRYHILWQSPVTYHWLDLFTPRRFTIDAETQHRNQDDPRLLGIAVSQLHIRSSNTLAVPVMPLITVGLTLLGFAHLLWPLRGKRLVWFAVVALILPVGYDLLVWHPLQGNDYTWLPLSWLPGMVAASVIGVAFAQRAALSRGGAWFAALIVILLMVAVITTLQWHWLVEGPDYHWHLNHGGSWRRVFRSHPFYPFGLPLILYVGQLAGDQALLFGRIAGAVTTSVAIVAVVLLVWRVIAPAYAWVAGMIMLASPVVVSHGALASTDAPMTGLATLALLALLWHERLRWLQIALAGMCLGLAYLFRVQVTMLLISSLLWLYWQSTPALLSPSTRPFDPRRLIGPLVCLGGFLLTSAPQWILDIRDTGFPFVTKQYVNIWAFAFSHSNPLPDGSTFEQLWFILTFDPYALWRHWLSNIIQFSTDTIHRLFVWPFGFIAFGGLILKGAISIRRYWLLLVWVVVYVLFVMLTANKERFFLPVVPALAVFATAFLAEIHNRVSQWGRRFVFLPILVNALLMYWIMIHLTLAEVELAGYGFTRNW</sequence>
<dbReference type="HOGENOM" id="CLU_415446_0_0_0"/>
<feature type="transmembrane region" description="Helical" evidence="8">
    <location>
        <begin position="572"/>
        <end position="589"/>
    </location>
</feature>
<evidence type="ECO:0000256" key="6">
    <source>
        <dbReference type="ARBA" id="ARBA00022989"/>
    </source>
</evidence>
<dbReference type="GO" id="GO:0016763">
    <property type="term" value="F:pentosyltransferase activity"/>
    <property type="evidence" value="ECO:0007669"/>
    <property type="project" value="TreeGrafter"/>
</dbReference>
<comment type="subcellular location">
    <subcellularLocation>
        <location evidence="1">Cell membrane</location>
        <topology evidence="1">Multi-pass membrane protein</topology>
    </subcellularLocation>
</comment>
<keyword evidence="5 8" id="KW-0812">Transmembrane</keyword>
<dbReference type="InterPro" id="IPR050297">
    <property type="entry name" value="LipidA_mod_glycosyltrf_83"/>
</dbReference>
<evidence type="ECO:0000256" key="7">
    <source>
        <dbReference type="ARBA" id="ARBA00023136"/>
    </source>
</evidence>
<dbReference type="PANTHER" id="PTHR33908:SF11">
    <property type="entry name" value="MEMBRANE PROTEIN"/>
    <property type="match status" value="1"/>
</dbReference>
<feature type="transmembrane region" description="Helical" evidence="8">
    <location>
        <begin position="461"/>
        <end position="481"/>
    </location>
</feature>
<keyword evidence="6 8" id="KW-1133">Transmembrane helix</keyword>
<protein>
    <recommendedName>
        <fullName evidence="9">Glycosyltransferase RgtA/B/C/D-like domain-containing protein</fullName>
    </recommendedName>
</protein>
<feature type="transmembrane region" description="Helical" evidence="8">
    <location>
        <begin position="234"/>
        <end position="254"/>
    </location>
</feature>
<dbReference type="eggNOG" id="COG1807">
    <property type="taxonomic scope" value="Bacteria"/>
</dbReference>
<dbReference type="RefSeq" id="WP_015942275.1">
    <property type="nucleotide sequence ID" value="NC_011831.1"/>
</dbReference>
<proteinExistence type="predicted"/>
<dbReference type="OrthoDB" id="136716at2"/>
<evidence type="ECO:0000256" key="4">
    <source>
        <dbReference type="ARBA" id="ARBA00022679"/>
    </source>
</evidence>
<keyword evidence="11" id="KW-1185">Reference proteome</keyword>
<dbReference type="GO" id="GO:0009103">
    <property type="term" value="P:lipopolysaccharide biosynthetic process"/>
    <property type="evidence" value="ECO:0007669"/>
    <property type="project" value="UniProtKB-ARBA"/>
</dbReference>
<evidence type="ECO:0000313" key="10">
    <source>
        <dbReference type="EMBL" id="ACL26429.1"/>
    </source>
</evidence>
<feature type="transmembrane region" description="Helical" evidence="8">
    <location>
        <begin position="266"/>
        <end position="287"/>
    </location>
</feature>
<dbReference type="GO" id="GO:0005886">
    <property type="term" value="C:plasma membrane"/>
    <property type="evidence" value="ECO:0007669"/>
    <property type="project" value="UniProtKB-SubCell"/>
</dbReference>
<feature type="transmembrane region" description="Helical" evidence="8">
    <location>
        <begin position="206"/>
        <end position="228"/>
    </location>
</feature>
<feature type="transmembrane region" description="Helical" evidence="8">
    <location>
        <begin position="626"/>
        <end position="646"/>
    </location>
</feature>
<keyword evidence="7 8" id="KW-0472">Membrane</keyword>
<dbReference type="KEGG" id="cag:Cagg_3591"/>
<feature type="transmembrane region" description="Helical" evidence="8">
    <location>
        <begin position="362"/>
        <end position="386"/>
    </location>
</feature>
<feature type="domain" description="Glycosyltransferase RgtA/B/C/D-like" evidence="9">
    <location>
        <begin position="323"/>
        <end position="443"/>
    </location>
</feature>
<evidence type="ECO:0000313" key="11">
    <source>
        <dbReference type="Proteomes" id="UP000002508"/>
    </source>
</evidence>
<gene>
    <name evidence="10" type="ordered locus">Cagg_3591</name>
</gene>
<reference evidence="10" key="1">
    <citation type="submission" date="2008-12" db="EMBL/GenBank/DDBJ databases">
        <title>Complete sequence of Chloroflexus aggregans DSM 9485.</title>
        <authorList>
            <consortium name="US DOE Joint Genome Institute"/>
            <person name="Lucas S."/>
            <person name="Copeland A."/>
            <person name="Lapidus A."/>
            <person name="Glavina del Rio T."/>
            <person name="Dalin E."/>
            <person name="Tice H."/>
            <person name="Pitluck S."/>
            <person name="Foster B."/>
            <person name="Larimer F."/>
            <person name="Land M."/>
            <person name="Hauser L."/>
            <person name="Kyrpides N."/>
            <person name="Mikhailova N."/>
            <person name="Bryant D."/>
            <person name="Richardson P."/>
        </authorList>
    </citation>
    <scope>NUCLEOTIDE SEQUENCE</scope>
    <source>
        <strain evidence="10">DSM 9485</strain>
    </source>
</reference>
<evidence type="ECO:0000256" key="8">
    <source>
        <dbReference type="SAM" id="Phobius"/>
    </source>
</evidence>
<dbReference type="Proteomes" id="UP000002508">
    <property type="component" value="Chromosome"/>
</dbReference>